<name>A0A8S2EA25_9BILA</name>
<evidence type="ECO:0000256" key="6">
    <source>
        <dbReference type="SAM" id="SignalP"/>
    </source>
</evidence>
<feature type="non-terminal residue" evidence="8">
    <location>
        <position position="222"/>
    </location>
</feature>
<evidence type="ECO:0000313" key="8">
    <source>
        <dbReference type="EMBL" id="CAF1130743.1"/>
    </source>
</evidence>
<dbReference type="PANTHER" id="PTHR42973:SF39">
    <property type="entry name" value="FAD-BINDING PCMH-TYPE DOMAIN-CONTAINING PROTEIN"/>
    <property type="match status" value="1"/>
</dbReference>
<dbReference type="PROSITE" id="PS51387">
    <property type="entry name" value="FAD_PCMH"/>
    <property type="match status" value="1"/>
</dbReference>
<protein>
    <recommendedName>
        <fullName evidence="7">FAD-binding PCMH-type domain-containing protein</fullName>
    </recommendedName>
</protein>
<evidence type="ECO:0000259" key="7">
    <source>
        <dbReference type="PROSITE" id="PS51387"/>
    </source>
</evidence>
<dbReference type="Pfam" id="PF01565">
    <property type="entry name" value="FAD_binding_4"/>
    <property type="match status" value="1"/>
</dbReference>
<keyword evidence="6" id="KW-0732">Signal</keyword>
<dbReference type="PANTHER" id="PTHR42973">
    <property type="entry name" value="BINDING OXIDOREDUCTASE, PUTATIVE (AFU_ORTHOLOGUE AFUA_1G17690)-RELATED"/>
    <property type="match status" value="1"/>
</dbReference>
<evidence type="ECO:0000256" key="1">
    <source>
        <dbReference type="ARBA" id="ARBA00001974"/>
    </source>
</evidence>
<proteinExistence type="inferred from homology"/>
<dbReference type="Proteomes" id="UP000677228">
    <property type="component" value="Unassembled WGS sequence"/>
</dbReference>
<feature type="signal peptide" evidence="6">
    <location>
        <begin position="1"/>
        <end position="24"/>
    </location>
</feature>
<dbReference type="InterPro" id="IPR036318">
    <property type="entry name" value="FAD-bd_PCMH-like_sf"/>
</dbReference>
<dbReference type="InterPro" id="IPR050416">
    <property type="entry name" value="FAD-linked_Oxidoreductase"/>
</dbReference>
<dbReference type="InterPro" id="IPR006094">
    <property type="entry name" value="Oxid_FAD_bind_N"/>
</dbReference>
<comment type="similarity">
    <text evidence="2">Belongs to the oxygen-dependent FAD-linked oxidoreductase family.</text>
</comment>
<dbReference type="InterPro" id="IPR016166">
    <property type="entry name" value="FAD-bd_PCMH"/>
</dbReference>
<keyword evidence="5" id="KW-0560">Oxidoreductase</keyword>
<dbReference type="InterPro" id="IPR006093">
    <property type="entry name" value="Oxy_OxRdtase_FAD_BS"/>
</dbReference>
<reference evidence="8" key="1">
    <citation type="submission" date="2021-02" db="EMBL/GenBank/DDBJ databases">
        <authorList>
            <person name="Nowell W R."/>
        </authorList>
    </citation>
    <scope>NUCLEOTIDE SEQUENCE</scope>
</reference>
<comment type="cofactor">
    <cofactor evidence="1">
        <name>FAD</name>
        <dbReference type="ChEBI" id="CHEBI:57692"/>
    </cofactor>
</comment>
<accession>A0A8S2EA25</accession>
<dbReference type="GO" id="GO:0071949">
    <property type="term" value="F:FAD binding"/>
    <property type="evidence" value="ECO:0007669"/>
    <property type="project" value="InterPro"/>
</dbReference>
<evidence type="ECO:0000313" key="10">
    <source>
        <dbReference type="Proteomes" id="UP000677228"/>
    </source>
</evidence>
<evidence type="ECO:0000256" key="3">
    <source>
        <dbReference type="ARBA" id="ARBA00022630"/>
    </source>
</evidence>
<gene>
    <name evidence="8" type="ORF">OVA965_LOCUS20639</name>
    <name evidence="9" type="ORF">TMI583_LOCUS21073</name>
</gene>
<evidence type="ECO:0000256" key="4">
    <source>
        <dbReference type="ARBA" id="ARBA00022827"/>
    </source>
</evidence>
<sequence>MIKFDSNLFFIVLLCIFQIIFNSANRHDNVNFSKTNNNDLQKCLSLSLPLSIRTIYPCNTLTNQNSSRYKCDHFNVSSLSSIRGGRISHSPAVIVYATDNSDVQNVVKCASKLNYIVNALSGGHSYEGYGLGSIYNNIIINMEAINYININQRDRTGTFGAGARLGPIYYKTYQYDKYTINAGTCPWIGLAGHALGGGFGILARLYGLLADNILEMTAVNAQ</sequence>
<dbReference type="PROSITE" id="PS00862">
    <property type="entry name" value="OX2_COVAL_FAD"/>
    <property type="match status" value="1"/>
</dbReference>
<evidence type="ECO:0000256" key="5">
    <source>
        <dbReference type="ARBA" id="ARBA00023002"/>
    </source>
</evidence>
<comment type="caution">
    <text evidence="8">The sequence shown here is derived from an EMBL/GenBank/DDBJ whole genome shotgun (WGS) entry which is preliminary data.</text>
</comment>
<dbReference type="Proteomes" id="UP000682733">
    <property type="component" value="Unassembled WGS sequence"/>
</dbReference>
<dbReference type="InterPro" id="IPR016169">
    <property type="entry name" value="FAD-bd_PCMH_sub2"/>
</dbReference>
<feature type="chain" id="PRO_5035646731" description="FAD-binding PCMH-type domain-containing protein" evidence="6">
    <location>
        <begin position="25"/>
        <end position="222"/>
    </location>
</feature>
<dbReference type="EMBL" id="CAJNOK010011038">
    <property type="protein sequence ID" value="CAF1130743.1"/>
    <property type="molecule type" value="Genomic_DNA"/>
</dbReference>
<dbReference type="SUPFAM" id="SSF56176">
    <property type="entry name" value="FAD-binding/transporter-associated domain-like"/>
    <property type="match status" value="1"/>
</dbReference>
<dbReference type="AlphaFoldDB" id="A0A8S2EA25"/>
<dbReference type="GO" id="GO:0016491">
    <property type="term" value="F:oxidoreductase activity"/>
    <property type="evidence" value="ECO:0007669"/>
    <property type="project" value="UniProtKB-KW"/>
</dbReference>
<feature type="domain" description="FAD-binding PCMH-type" evidence="7">
    <location>
        <begin position="87"/>
        <end position="222"/>
    </location>
</feature>
<evidence type="ECO:0000256" key="2">
    <source>
        <dbReference type="ARBA" id="ARBA00005466"/>
    </source>
</evidence>
<dbReference type="Gene3D" id="3.30.465.10">
    <property type="match status" value="1"/>
</dbReference>
<evidence type="ECO:0000313" key="9">
    <source>
        <dbReference type="EMBL" id="CAF3913431.1"/>
    </source>
</evidence>
<organism evidence="8 10">
    <name type="scientific">Didymodactylos carnosus</name>
    <dbReference type="NCBI Taxonomy" id="1234261"/>
    <lineage>
        <taxon>Eukaryota</taxon>
        <taxon>Metazoa</taxon>
        <taxon>Spiralia</taxon>
        <taxon>Gnathifera</taxon>
        <taxon>Rotifera</taxon>
        <taxon>Eurotatoria</taxon>
        <taxon>Bdelloidea</taxon>
        <taxon>Philodinida</taxon>
        <taxon>Philodinidae</taxon>
        <taxon>Didymodactylos</taxon>
    </lineage>
</organism>
<keyword evidence="3" id="KW-0285">Flavoprotein</keyword>
<keyword evidence="4" id="KW-0274">FAD</keyword>
<dbReference type="EMBL" id="CAJOBA010021660">
    <property type="protein sequence ID" value="CAF3913431.1"/>
    <property type="molecule type" value="Genomic_DNA"/>
</dbReference>